<protein>
    <submittedName>
        <fullName evidence="2">Uncharacterized protein</fullName>
    </submittedName>
</protein>
<organism evidence="2">
    <name type="scientific">Cacopsylla melanoneura</name>
    <dbReference type="NCBI Taxonomy" id="428564"/>
    <lineage>
        <taxon>Eukaryota</taxon>
        <taxon>Metazoa</taxon>
        <taxon>Ecdysozoa</taxon>
        <taxon>Arthropoda</taxon>
        <taxon>Hexapoda</taxon>
        <taxon>Insecta</taxon>
        <taxon>Pterygota</taxon>
        <taxon>Neoptera</taxon>
        <taxon>Paraneoptera</taxon>
        <taxon>Hemiptera</taxon>
        <taxon>Sternorrhyncha</taxon>
        <taxon>Psylloidea</taxon>
        <taxon>Psyllidae</taxon>
        <taxon>Psyllinae</taxon>
        <taxon>Cacopsylla</taxon>
    </lineage>
</organism>
<dbReference type="EMBL" id="HBUF01026731">
    <property type="protein sequence ID" value="CAG6613152.1"/>
    <property type="molecule type" value="Transcribed_RNA"/>
</dbReference>
<feature type="compositionally biased region" description="Polar residues" evidence="1">
    <location>
        <begin position="312"/>
        <end position="324"/>
    </location>
</feature>
<feature type="compositionally biased region" description="Low complexity" evidence="1">
    <location>
        <begin position="67"/>
        <end position="86"/>
    </location>
</feature>
<name>A0A8D8PTV3_9HEMI</name>
<evidence type="ECO:0000256" key="1">
    <source>
        <dbReference type="SAM" id="MobiDB-lite"/>
    </source>
</evidence>
<feature type="region of interest" description="Disordered" evidence="1">
    <location>
        <begin position="65"/>
        <end position="86"/>
    </location>
</feature>
<dbReference type="EMBL" id="HBUF01026728">
    <property type="protein sequence ID" value="CAG6613149.1"/>
    <property type="molecule type" value="Transcribed_RNA"/>
</dbReference>
<reference evidence="2" key="1">
    <citation type="submission" date="2021-05" db="EMBL/GenBank/DDBJ databases">
        <authorList>
            <person name="Alioto T."/>
            <person name="Alioto T."/>
            <person name="Gomez Garrido J."/>
        </authorList>
    </citation>
    <scope>NUCLEOTIDE SEQUENCE</scope>
</reference>
<sequence>MLSYMVPSTTLDDKPPQIPVKTTRLKLIIEDADHSPKIIQNNNNNNNSVPNNNNLTGKRTIIKTHSKQSNISTESSTSSLSSISTSDLPATHLPLDKLKPKSVISSSCSPLPSTSVSNGHAHLSNNHINVTSLTTPTPPTLTTTTTKSATLKRVSFGSSKGSMVETLIYESPLQEEPETSPNTPTPSDGTDDSSIVGVEGVNTARSKVRVSFFESEKPSLVSTPEPLDLDDLVYETMAALDHEPASLTLQRQTSTDSGWDNPFRPDGDLSKEADEIVQLIKGGKPITPTLQQNGLTVTLNGASPIKEEIDSKSTSTPLSKTQNGKSSSTPSSVKKPSSPGQVQVEHGTVDASQVEHVVLKKKPKCKCCTIQ</sequence>
<feature type="region of interest" description="Disordered" evidence="1">
    <location>
        <begin position="250"/>
        <end position="269"/>
    </location>
</feature>
<feature type="region of interest" description="Disordered" evidence="1">
    <location>
        <begin position="37"/>
        <end position="56"/>
    </location>
</feature>
<evidence type="ECO:0000313" key="2">
    <source>
        <dbReference type="EMBL" id="CAG6613148.1"/>
    </source>
</evidence>
<dbReference type="EMBL" id="HBUF01026727">
    <property type="protein sequence ID" value="CAG6613148.1"/>
    <property type="molecule type" value="Transcribed_RNA"/>
</dbReference>
<feature type="compositionally biased region" description="Low complexity" evidence="1">
    <location>
        <begin position="41"/>
        <end position="54"/>
    </location>
</feature>
<accession>A0A8D8PTV3</accession>
<feature type="region of interest" description="Disordered" evidence="1">
    <location>
        <begin position="171"/>
        <end position="195"/>
    </location>
</feature>
<feature type="region of interest" description="Disordered" evidence="1">
    <location>
        <begin position="306"/>
        <end position="352"/>
    </location>
</feature>
<dbReference type="AlphaFoldDB" id="A0A8D8PTV3"/>
<dbReference type="EMBL" id="HBUF01026729">
    <property type="protein sequence ID" value="CAG6613150.1"/>
    <property type="molecule type" value="Transcribed_RNA"/>
</dbReference>
<dbReference type="EMBL" id="HBUF01026730">
    <property type="protein sequence ID" value="CAG6613151.1"/>
    <property type="molecule type" value="Transcribed_RNA"/>
</dbReference>
<proteinExistence type="predicted"/>
<feature type="compositionally biased region" description="Low complexity" evidence="1">
    <location>
        <begin position="325"/>
        <end position="339"/>
    </location>
</feature>